<organism evidence="1 2">
    <name type="scientific">Micromonospora tarensis</name>
    <dbReference type="NCBI Taxonomy" id="2806100"/>
    <lineage>
        <taxon>Bacteria</taxon>
        <taxon>Bacillati</taxon>
        <taxon>Actinomycetota</taxon>
        <taxon>Actinomycetes</taxon>
        <taxon>Micromonosporales</taxon>
        <taxon>Micromonosporaceae</taxon>
        <taxon>Micromonospora</taxon>
    </lineage>
</organism>
<evidence type="ECO:0000313" key="2">
    <source>
        <dbReference type="Proteomes" id="UP000622245"/>
    </source>
</evidence>
<keyword evidence="2" id="KW-1185">Reference proteome</keyword>
<comment type="caution">
    <text evidence="1">The sequence shown here is derived from an EMBL/GenBank/DDBJ whole genome shotgun (WGS) entry which is preliminary data.</text>
</comment>
<evidence type="ECO:0000313" key="1">
    <source>
        <dbReference type="EMBL" id="MBM0276739.1"/>
    </source>
</evidence>
<proteinExistence type="predicted"/>
<dbReference type="Proteomes" id="UP000622245">
    <property type="component" value="Unassembled WGS sequence"/>
</dbReference>
<dbReference type="RefSeq" id="WP_203149196.1">
    <property type="nucleotide sequence ID" value="NZ_JAEVHL010000068.1"/>
</dbReference>
<sequence length="83" mass="9330">MGWIKDAKATAIAKEATRAIEEGRRVFIARINVGMTHHLMSGSVPGFAEQIEAVEDAGWRLDQMSFCQDAKDKPEGYFLFRRA</sequence>
<gene>
    <name evidence="1" type="ORF">JM949_15610</name>
</gene>
<protein>
    <submittedName>
        <fullName evidence="1">Uncharacterized protein</fullName>
    </submittedName>
</protein>
<dbReference type="EMBL" id="JAEVHL010000068">
    <property type="protein sequence ID" value="MBM0276739.1"/>
    <property type="molecule type" value="Genomic_DNA"/>
</dbReference>
<accession>A0ABS1YH32</accession>
<reference evidence="1 2" key="1">
    <citation type="submission" date="2021-01" db="EMBL/GenBank/DDBJ databases">
        <title>Draft genome sequence of Micromonospora sp. strain STR1s_6.</title>
        <authorList>
            <person name="Karlyshev A."/>
            <person name="Jawad R."/>
        </authorList>
    </citation>
    <scope>NUCLEOTIDE SEQUENCE [LARGE SCALE GENOMIC DNA]</scope>
    <source>
        <strain evidence="1 2">STR1S-6</strain>
    </source>
</reference>
<name>A0ABS1YH32_9ACTN</name>